<comment type="caution">
    <text evidence="1">The sequence shown here is derived from an EMBL/GenBank/DDBJ whole genome shotgun (WGS) entry which is preliminary data.</text>
</comment>
<sequence>MARFSSPVCYTKCQLGTMYPSIGSCSSCEAIKIDMIEFLTMDPIPAPWHVSCEFFSYCRRYSHRYSRYRKYLFVINHTSNLQRPAYNCSSCTYSSSCMPNVETENALVFRSLISFSMVYMLDDYNKRSIGEFDQASRAANSSQNS</sequence>
<keyword evidence="2" id="KW-1185">Reference proteome</keyword>
<protein>
    <submittedName>
        <fullName evidence="1">Uncharacterized protein</fullName>
    </submittedName>
</protein>
<organism evidence="1 2">
    <name type="scientific">Albugo candida</name>
    <dbReference type="NCBI Taxonomy" id="65357"/>
    <lineage>
        <taxon>Eukaryota</taxon>
        <taxon>Sar</taxon>
        <taxon>Stramenopiles</taxon>
        <taxon>Oomycota</taxon>
        <taxon>Peronosporomycetes</taxon>
        <taxon>Albuginales</taxon>
        <taxon>Albuginaceae</taxon>
        <taxon>Albugo</taxon>
    </lineage>
</organism>
<gene>
    <name evidence="1" type="ORF">BN9_122360</name>
</gene>
<dbReference type="Proteomes" id="UP000053237">
    <property type="component" value="Unassembled WGS sequence"/>
</dbReference>
<dbReference type="EMBL" id="CAIX01000513">
    <property type="protein sequence ID" value="CCI11024.1"/>
    <property type="molecule type" value="Genomic_DNA"/>
</dbReference>
<reference evidence="1 2" key="1">
    <citation type="submission" date="2012-05" db="EMBL/GenBank/DDBJ databases">
        <title>Recombination and specialization in a pathogen metapopulation.</title>
        <authorList>
            <person name="Gardiner A."/>
            <person name="Kemen E."/>
            <person name="Schultz-Larsen T."/>
            <person name="MacLean D."/>
            <person name="Van Oosterhout C."/>
            <person name="Jones J.D.G."/>
        </authorList>
    </citation>
    <scope>NUCLEOTIDE SEQUENCE [LARGE SCALE GENOMIC DNA]</scope>
    <source>
        <strain evidence="1 2">Ac Nc2</strain>
    </source>
</reference>
<accession>A0A024FWK7</accession>
<dbReference type="AlphaFoldDB" id="A0A024FWK7"/>
<dbReference type="PROSITE" id="PS51257">
    <property type="entry name" value="PROKAR_LIPOPROTEIN"/>
    <property type="match status" value="1"/>
</dbReference>
<proteinExistence type="predicted"/>
<evidence type="ECO:0000313" key="1">
    <source>
        <dbReference type="EMBL" id="CCI11024.1"/>
    </source>
</evidence>
<evidence type="ECO:0000313" key="2">
    <source>
        <dbReference type="Proteomes" id="UP000053237"/>
    </source>
</evidence>
<name>A0A024FWK7_9STRA</name>
<dbReference type="InParanoid" id="A0A024FWK7"/>